<dbReference type="PANTHER" id="PTHR24148">
    <property type="entry name" value="ANKYRIN REPEAT DOMAIN-CONTAINING PROTEIN 39 HOMOLOG-RELATED"/>
    <property type="match status" value="1"/>
</dbReference>
<evidence type="ECO:0000259" key="3">
    <source>
        <dbReference type="Pfam" id="PF06985"/>
    </source>
</evidence>
<evidence type="ECO:0000313" key="4">
    <source>
        <dbReference type="EMBL" id="KIN00650.1"/>
    </source>
</evidence>
<dbReference type="EMBL" id="KN832877">
    <property type="protein sequence ID" value="KIN00650.1"/>
    <property type="molecule type" value="Genomic_DNA"/>
</dbReference>
<dbReference type="InterPro" id="IPR052895">
    <property type="entry name" value="HetReg/Transcr_Mod"/>
</dbReference>
<dbReference type="Proteomes" id="UP000054321">
    <property type="component" value="Unassembled WGS sequence"/>
</dbReference>
<sequence>MPLTFPMNILRQGRGVRDARQFPHTEPKHVNIDGHLKPAPMAASQQHSPEALNPPISSFQYPPLDDPTRQTRLIRFDPGDESSQVDTRPIRCRLIVVNLDACASHEYHALSYCWGDVTDARPIHVNDNLHYITSNLEAALHRAIEINRDRLIWADAICINQRDLNEKASQVDLMASIFTMASCCLIWLGDTTTEPDYSPNAIYEPDAKKAFSLIESLARDEHYTRPGNREEGSLAPLMKLTWWHRIWTVQEAILPPYCVAMCGSLTLPWATFVQASTNFRRHHYKMCCNRAVSSLKEFNNKIRELEDTRREMVSDSGTDMNRIFQEFQDRNSTDPRDKVFGLLALGATSSSSLTIAAGLSADYSASSSEIFIQTALKLIRQTRVLDLLLRAREYDRNPNLPSWVPDWRAKNDRHRIRELSISKWSCWDLHNVSGGRRTEFGDSNAISFPANTLVLAGVKVDTIAVVGYACEDREAFKASPESSIFMHFPDKQWRQLMEETVPADENYPLGSGSYSEALMRVLALDYVEDYDGSENRVIRRRIAPSEVAACLREIRSGNQRQTYFQSKMINHRFFITQSGLLGLGPVDVAKGDEVFILLGGNMPFILRKKNLPLDVSQASNLHTLVGDAYVHGIMDGEYADETRKQWVHLV</sequence>
<keyword evidence="5" id="KW-1185">Reference proteome</keyword>
<reference evidence="5" key="2">
    <citation type="submission" date="2015-01" db="EMBL/GenBank/DDBJ databases">
        <title>Evolutionary Origins and Diversification of the Mycorrhizal Mutualists.</title>
        <authorList>
            <consortium name="DOE Joint Genome Institute"/>
            <consortium name="Mycorrhizal Genomics Consortium"/>
            <person name="Kohler A."/>
            <person name="Kuo A."/>
            <person name="Nagy L.G."/>
            <person name="Floudas D."/>
            <person name="Copeland A."/>
            <person name="Barry K.W."/>
            <person name="Cichocki N."/>
            <person name="Veneault-Fourrey C."/>
            <person name="LaButti K."/>
            <person name="Lindquist E.A."/>
            <person name="Lipzen A."/>
            <person name="Lundell T."/>
            <person name="Morin E."/>
            <person name="Murat C."/>
            <person name="Riley R."/>
            <person name="Ohm R."/>
            <person name="Sun H."/>
            <person name="Tunlid A."/>
            <person name="Henrissat B."/>
            <person name="Grigoriev I.V."/>
            <person name="Hibbett D.S."/>
            <person name="Martin F."/>
        </authorList>
    </citation>
    <scope>NUCLEOTIDE SEQUENCE [LARGE SCALE GENOMIC DNA]</scope>
    <source>
        <strain evidence="5">Zn</strain>
    </source>
</reference>
<evidence type="ECO:0000313" key="5">
    <source>
        <dbReference type="Proteomes" id="UP000054321"/>
    </source>
</evidence>
<dbReference type="AlphaFoldDB" id="A0A0C3HBV0"/>
<feature type="region of interest" description="Disordered" evidence="2">
    <location>
        <begin position="29"/>
        <end position="63"/>
    </location>
</feature>
<dbReference type="InterPro" id="IPR010730">
    <property type="entry name" value="HET"/>
</dbReference>
<dbReference type="InParanoid" id="A0A0C3HBV0"/>
<evidence type="ECO:0000256" key="1">
    <source>
        <dbReference type="SAM" id="Coils"/>
    </source>
</evidence>
<dbReference type="OrthoDB" id="2157530at2759"/>
<dbReference type="PANTHER" id="PTHR24148:SF82">
    <property type="entry name" value="HETEROKARYON INCOMPATIBILITY DOMAIN-CONTAINING PROTEIN"/>
    <property type="match status" value="1"/>
</dbReference>
<dbReference type="HOGENOM" id="CLU_004184_7_2_1"/>
<organism evidence="4 5">
    <name type="scientific">Oidiodendron maius (strain Zn)</name>
    <dbReference type="NCBI Taxonomy" id="913774"/>
    <lineage>
        <taxon>Eukaryota</taxon>
        <taxon>Fungi</taxon>
        <taxon>Dikarya</taxon>
        <taxon>Ascomycota</taxon>
        <taxon>Pezizomycotina</taxon>
        <taxon>Leotiomycetes</taxon>
        <taxon>Leotiomycetes incertae sedis</taxon>
        <taxon>Myxotrichaceae</taxon>
        <taxon>Oidiodendron</taxon>
    </lineage>
</organism>
<feature type="coiled-coil region" evidence="1">
    <location>
        <begin position="288"/>
        <end position="315"/>
    </location>
</feature>
<keyword evidence="1" id="KW-0175">Coiled coil</keyword>
<proteinExistence type="predicted"/>
<dbReference type="STRING" id="913774.A0A0C3HBV0"/>
<evidence type="ECO:0000256" key="2">
    <source>
        <dbReference type="SAM" id="MobiDB-lite"/>
    </source>
</evidence>
<dbReference type="Pfam" id="PF26639">
    <property type="entry name" value="Het-6_barrel"/>
    <property type="match status" value="1"/>
</dbReference>
<feature type="domain" description="Heterokaryon incompatibility" evidence="3">
    <location>
        <begin position="107"/>
        <end position="251"/>
    </location>
</feature>
<reference evidence="4 5" key="1">
    <citation type="submission" date="2014-04" db="EMBL/GenBank/DDBJ databases">
        <authorList>
            <consortium name="DOE Joint Genome Institute"/>
            <person name="Kuo A."/>
            <person name="Martino E."/>
            <person name="Perotto S."/>
            <person name="Kohler A."/>
            <person name="Nagy L.G."/>
            <person name="Floudas D."/>
            <person name="Copeland A."/>
            <person name="Barry K.W."/>
            <person name="Cichocki N."/>
            <person name="Veneault-Fourrey C."/>
            <person name="LaButti K."/>
            <person name="Lindquist E.A."/>
            <person name="Lipzen A."/>
            <person name="Lundell T."/>
            <person name="Morin E."/>
            <person name="Murat C."/>
            <person name="Sun H."/>
            <person name="Tunlid A."/>
            <person name="Henrissat B."/>
            <person name="Grigoriev I.V."/>
            <person name="Hibbett D.S."/>
            <person name="Martin F."/>
            <person name="Nordberg H.P."/>
            <person name="Cantor M.N."/>
            <person name="Hua S.X."/>
        </authorList>
    </citation>
    <scope>NUCLEOTIDE SEQUENCE [LARGE SCALE GENOMIC DNA]</scope>
    <source>
        <strain evidence="4 5">Zn</strain>
    </source>
</reference>
<name>A0A0C3HBV0_OIDMZ</name>
<dbReference type="Pfam" id="PF06985">
    <property type="entry name" value="HET"/>
    <property type="match status" value="1"/>
</dbReference>
<accession>A0A0C3HBV0</accession>
<protein>
    <recommendedName>
        <fullName evidence="3">Heterokaryon incompatibility domain-containing protein</fullName>
    </recommendedName>
</protein>
<gene>
    <name evidence="4" type="ORF">OIDMADRAFT_180840</name>
</gene>